<comment type="catalytic activity">
    <reaction evidence="11">
        <text>O-phospho-L-serine + 2-oxoglutarate = 3-phosphooxypyruvate + L-glutamate</text>
        <dbReference type="Rhea" id="RHEA:14329"/>
        <dbReference type="ChEBI" id="CHEBI:16810"/>
        <dbReference type="ChEBI" id="CHEBI:18110"/>
        <dbReference type="ChEBI" id="CHEBI:29985"/>
        <dbReference type="ChEBI" id="CHEBI:57524"/>
        <dbReference type="EC" id="2.6.1.52"/>
    </reaction>
</comment>
<dbReference type="eggNOG" id="COG1932">
    <property type="taxonomic scope" value="Bacteria"/>
</dbReference>
<keyword evidence="10" id="KW-0718">Serine biosynthesis</keyword>
<evidence type="ECO:0000256" key="9">
    <source>
        <dbReference type="ARBA" id="ARBA00022898"/>
    </source>
</evidence>
<gene>
    <name evidence="12" type="primary">serC</name>
    <name evidence="12" type="ordered locus">MGMSRv2__1693</name>
</gene>
<dbReference type="PANTHER" id="PTHR21152:SF40">
    <property type="entry name" value="ALANINE--GLYOXYLATE AMINOTRANSFERASE"/>
    <property type="match status" value="1"/>
</dbReference>
<accession>V6F353</accession>
<comment type="cofactor">
    <cofactor evidence="1">
        <name>pyridoxal 5'-phosphate</name>
        <dbReference type="ChEBI" id="CHEBI:597326"/>
    </cofactor>
</comment>
<dbReference type="InterPro" id="IPR015422">
    <property type="entry name" value="PyrdxlP-dep_Trfase_small"/>
</dbReference>
<dbReference type="HOGENOM" id="CLU_040283_0_0_5"/>
<evidence type="ECO:0000256" key="7">
    <source>
        <dbReference type="ARBA" id="ARBA00022605"/>
    </source>
</evidence>
<dbReference type="InterPro" id="IPR015424">
    <property type="entry name" value="PyrdxlP-dep_Trfase"/>
</dbReference>
<dbReference type="UniPathway" id="UPA00135">
    <property type="reaction ID" value="UER00197"/>
</dbReference>
<dbReference type="NCBIfam" id="NF002841">
    <property type="entry name" value="PRK03080.1-2"/>
    <property type="match status" value="1"/>
</dbReference>
<protein>
    <recommendedName>
        <fullName evidence="4">phosphoserine transaminase</fullName>
        <ecNumber evidence="4">2.6.1.52</ecNumber>
    </recommendedName>
</protein>
<sequence>MSQSARPPVRPLNPNFSSGPCAKRPGWSVECLSDAPFGRSHRAKIGKAKLQEVITRSTEMLGLPKGWRLGIVPASDTGAVEMALWSLLGARGVDMFAWETFGDTWVADVTKQLKLDDLRVFTAPYGHLPDLTQADFDRDVVFTWNGTTAGVRVPGGDWIADDRKGLTICDATSAVFAMDLPWHKLDVVTWSWQKVLGGEGAHGMLVLSPRAVERLESYTPPWPLPKIFRLTSGGKLIEGIFVGDTINTPSMLAVEDQIDALRWAESIGGLPALVARCDANLAAIQSWLDSSDWAVNLAADPALRSTTSVCLTLKHGCFTRLSAEDRAAFAKKMVSLLDKEGVGYDLGSYRDAPAGLRIWAGATVELADIHALLPWLDWAFAQVQAEFASI</sequence>
<keyword evidence="8 12" id="KW-0808">Transferase</keyword>
<reference evidence="12 13" key="1">
    <citation type="journal article" date="2014" name="Genome Announc.">
        <title>Complete genome sequence of Magnetospirillum gryphiswaldense MSR-1.</title>
        <authorList>
            <person name="Wang X."/>
            <person name="Wang Q."/>
            <person name="Zhang W."/>
            <person name="Wang Y."/>
            <person name="Li L."/>
            <person name="Wen T."/>
            <person name="Zhang T."/>
            <person name="Zhang Y."/>
            <person name="Xu J."/>
            <person name="Hu J."/>
            <person name="Li S."/>
            <person name="Liu L."/>
            <person name="Liu J."/>
            <person name="Jiang W."/>
            <person name="Tian J."/>
            <person name="Li Y."/>
            <person name="Schuler D."/>
            <person name="Wang L."/>
            <person name="Li J."/>
        </authorList>
    </citation>
    <scope>NUCLEOTIDE SEQUENCE [LARGE SCALE GENOMIC DNA]</scope>
    <source>
        <strain evidence="13">DSM 6361 / JCM 21280 / NBRC 15271 / MSR-1</strain>
    </source>
</reference>
<dbReference type="SUPFAM" id="SSF53383">
    <property type="entry name" value="PLP-dependent transferases"/>
    <property type="match status" value="1"/>
</dbReference>
<evidence type="ECO:0000256" key="5">
    <source>
        <dbReference type="ARBA" id="ARBA00022490"/>
    </source>
</evidence>
<dbReference type="Gene3D" id="3.90.1150.10">
    <property type="entry name" value="Aspartate Aminotransferase, domain 1"/>
    <property type="match status" value="1"/>
</dbReference>
<evidence type="ECO:0000313" key="13">
    <source>
        <dbReference type="Proteomes" id="UP000018922"/>
    </source>
</evidence>
<organism evidence="12 13">
    <name type="scientific">Magnetospirillum gryphiswaldense (strain DSM 6361 / JCM 21280 / NBRC 15271 / MSR-1)</name>
    <dbReference type="NCBI Taxonomy" id="431944"/>
    <lineage>
        <taxon>Bacteria</taxon>
        <taxon>Pseudomonadati</taxon>
        <taxon>Pseudomonadota</taxon>
        <taxon>Alphaproteobacteria</taxon>
        <taxon>Rhodospirillales</taxon>
        <taxon>Rhodospirillaceae</taxon>
        <taxon>Magnetospirillum</taxon>
    </lineage>
</organism>
<evidence type="ECO:0000256" key="8">
    <source>
        <dbReference type="ARBA" id="ARBA00022679"/>
    </source>
</evidence>
<dbReference type="Gene3D" id="3.40.640.10">
    <property type="entry name" value="Type I PLP-dependent aspartate aminotransferase-like (Major domain)"/>
    <property type="match status" value="1"/>
</dbReference>
<dbReference type="PANTHER" id="PTHR21152">
    <property type="entry name" value="AMINOTRANSFERASE CLASS V"/>
    <property type="match status" value="1"/>
</dbReference>
<evidence type="ECO:0000256" key="2">
    <source>
        <dbReference type="ARBA" id="ARBA00005099"/>
    </source>
</evidence>
<dbReference type="GO" id="GO:0004648">
    <property type="term" value="F:O-phospho-L-serine:2-oxoglutarate aminotransferase activity"/>
    <property type="evidence" value="ECO:0007669"/>
    <property type="project" value="UniProtKB-EC"/>
</dbReference>
<dbReference type="GO" id="GO:0008453">
    <property type="term" value="F:alanine-glyoxylate transaminase activity"/>
    <property type="evidence" value="ECO:0007669"/>
    <property type="project" value="TreeGrafter"/>
</dbReference>
<evidence type="ECO:0000313" key="12">
    <source>
        <dbReference type="EMBL" id="CDK98908.1"/>
    </source>
</evidence>
<dbReference type="GO" id="GO:0004760">
    <property type="term" value="F:L-serine-pyruvate transaminase activity"/>
    <property type="evidence" value="ECO:0007669"/>
    <property type="project" value="TreeGrafter"/>
</dbReference>
<dbReference type="Proteomes" id="UP000018922">
    <property type="component" value="Chromosome I"/>
</dbReference>
<dbReference type="InterPro" id="IPR015421">
    <property type="entry name" value="PyrdxlP-dep_Trfase_major"/>
</dbReference>
<dbReference type="CDD" id="cd01494">
    <property type="entry name" value="AAT_I"/>
    <property type="match status" value="1"/>
</dbReference>
<dbReference type="GO" id="GO:0006564">
    <property type="term" value="P:L-serine biosynthetic process"/>
    <property type="evidence" value="ECO:0007669"/>
    <property type="project" value="UniProtKB-KW"/>
</dbReference>
<evidence type="ECO:0000256" key="4">
    <source>
        <dbReference type="ARBA" id="ARBA00013030"/>
    </source>
</evidence>
<dbReference type="InterPro" id="IPR006271">
    <property type="entry name" value="Pser_aminoTfrase_methanosarc"/>
</dbReference>
<evidence type="ECO:0000256" key="11">
    <source>
        <dbReference type="ARBA" id="ARBA00049007"/>
    </source>
</evidence>
<evidence type="ECO:0000256" key="3">
    <source>
        <dbReference type="ARBA" id="ARBA00006904"/>
    </source>
</evidence>
<evidence type="ECO:0000256" key="6">
    <source>
        <dbReference type="ARBA" id="ARBA00022576"/>
    </source>
</evidence>
<keyword evidence="5" id="KW-0963">Cytoplasm</keyword>
<proteinExistence type="inferred from homology"/>
<keyword evidence="7" id="KW-0028">Amino-acid biosynthesis</keyword>
<dbReference type="EC" id="2.6.1.52" evidence="4"/>
<comment type="pathway">
    <text evidence="2">Amino-acid biosynthesis; L-serine biosynthesis; L-serine from 3-phospho-D-glycerate: step 2/3.</text>
</comment>
<evidence type="ECO:0000256" key="10">
    <source>
        <dbReference type="ARBA" id="ARBA00023299"/>
    </source>
</evidence>
<dbReference type="InterPro" id="IPR022278">
    <property type="entry name" value="Pser_aminoTfrase"/>
</dbReference>
<dbReference type="KEGG" id="mgy:MGMSRv2__1693"/>
<keyword evidence="9" id="KW-0663">Pyridoxal phosphate</keyword>
<keyword evidence="13" id="KW-1185">Reference proteome</keyword>
<dbReference type="PIRSF" id="PIRSF000525">
    <property type="entry name" value="SerC"/>
    <property type="match status" value="1"/>
</dbReference>
<evidence type="ECO:0000256" key="1">
    <source>
        <dbReference type="ARBA" id="ARBA00001933"/>
    </source>
</evidence>
<comment type="similarity">
    <text evidence="3">Belongs to the class-V pyridoxal-phosphate-dependent aminotransferase family. SerC subfamily.</text>
</comment>
<dbReference type="STRING" id="1430440.MGMSRv2__1693"/>
<keyword evidence="6 12" id="KW-0032">Aminotransferase</keyword>
<dbReference type="GO" id="GO:0019265">
    <property type="term" value="P:glycine biosynthetic process, by transamination of glyoxylate"/>
    <property type="evidence" value="ECO:0007669"/>
    <property type="project" value="TreeGrafter"/>
</dbReference>
<dbReference type="EMBL" id="HG794546">
    <property type="protein sequence ID" value="CDK98908.1"/>
    <property type="molecule type" value="Genomic_DNA"/>
</dbReference>
<dbReference type="AlphaFoldDB" id="V6F353"/>
<dbReference type="NCBIfam" id="TIGR01365">
    <property type="entry name" value="serC_2"/>
    <property type="match status" value="1"/>
</dbReference>
<name>V6F353_MAGGM</name>